<name>A0A6J6IA44_9ZZZZ</name>
<dbReference type="EMBL" id="CAEZUP010000123">
    <property type="protein sequence ID" value="CAB4623421.1"/>
    <property type="molecule type" value="Genomic_DNA"/>
</dbReference>
<protein>
    <submittedName>
        <fullName evidence="1">Unannotated protein</fullName>
    </submittedName>
</protein>
<reference evidence="1" key="1">
    <citation type="submission" date="2020-05" db="EMBL/GenBank/DDBJ databases">
        <authorList>
            <person name="Chiriac C."/>
            <person name="Salcher M."/>
            <person name="Ghai R."/>
            <person name="Kavagutti S V."/>
        </authorList>
    </citation>
    <scope>NUCLEOTIDE SEQUENCE</scope>
</reference>
<evidence type="ECO:0000313" key="1">
    <source>
        <dbReference type="EMBL" id="CAB4623421.1"/>
    </source>
</evidence>
<sequence length="56" mass="5929">MDMPAVTEDSRGVDIGQLRAQLRLSVPERVRTMVAAANTMIAIREAACGSPQSVGT</sequence>
<dbReference type="AlphaFoldDB" id="A0A6J6IA44"/>
<gene>
    <name evidence="1" type="ORF">UFOPK1835_01973</name>
</gene>
<proteinExistence type="predicted"/>
<organism evidence="1">
    <name type="scientific">freshwater metagenome</name>
    <dbReference type="NCBI Taxonomy" id="449393"/>
    <lineage>
        <taxon>unclassified sequences</taxon>
        <taxon>metagenomes</taxon>
        <taxon>ecological metagenomes</taxon>
    </lineage>
</organism>
<accession>A0A6J6IA44</accession>